<evidence type="ECO:0000313" key="1">
    <source>
        <dbReference type="EMBL" id="MEZ6855047.1"/>
    </source>
</evidence>
<organism evidence="1 2">
    <name type="scientific">Halodesulfovibrio aestuarii</name>
    <dbReference type="NCBI Taxonomy" id="126333"/>
    <lineage>
        <taxon>Bacteria</taxon>
        <taxon>Pseudomonadati</taxon>
        <taxon>Thermodesulfobacteriota</taxon>
        <taxon>Desulfovibrionia</taxon>
        <taxon>Desulfovibrionales</taxon>
        <taxon>Desulfovibrionaceae</taxon>
        <taxon>Halodesulfovibrio</taxon>
    </lineage>
</organism>
<comment type="caution">
    <text evidence="1">The sequence shown here is derived from an EMBL/GenBank/DDBJ whole genome shotgun (WGS) entry which is preliminary data.</text>
</comment>
<accession>A0ABV4JWC9</accession>
<dbReference type="EMBL" id="JBFSOO010000022">
    <property type="protein sequence ID" value="MEZ6855047.1"/>
    <property type="molecule type" value="Genomic_DNA"/>
</dbReference>
<gene>
    <name evidence="1" type="ORF">AB2Z07_16375</name>
</gene>
<protein>
    <submittedName>
        <fullName evidence="1">Uncharacterized protein</fullName>
    </submittedName>
</protein>
<dbReference type="Proteomes" id="UP001568358">
    <property type="component" value="Unassembled WGS sequence"/>
</dbReference>
<dbReference type="RefSeq" id="WP_371151266.1">
    <property type="nucleotide sequence ID" value="NZ_JBFSOO010000022.1"/>
</dbReference>
<proteinExistence type="predicted"/>
<name>A0ABV4JWC9_9BACT</name>
<evidence type="ECO:0000313" key="2">
    <source>
        <dbReference type="Proteomes" id="UP001568358"/>
    </source>
</evidence>
<sequence>MPTQDVNNISPKEQQQYFDDFEKWIETEFNGDDSAAEEQLKAGHVVFYENDANPDEVIREFPDGRREVVQTVIAEDNSSYEIIVVREL</sequence>
<keyword evidence="2" id="KW-1185">Reference proteome</keyword>
<reference evidence="1 2" key="1">
    <citation type="submission" date="2024-07" db="EMBL/GenBank/DDBJ databases">
        <title>Active virus-host system and metabolic interactions in a Lokiarchaeon culture.</title>
        <authorList>
            <person name="Ponce Toledo R.I."/>
            <person name="Rodrigues Oliveira T."/>
            <person name="Schleper C."/>
        </authorList>
    </citation>
    <scope>NUCLEOTIDE SEQUENCE [LARGE SCALE GENOMIC DNA]</scope>
    <source>
        <strain evidence="1 2">B35</strain>
    </source>
</reference>